<dbReference type="EMBL" id="WHPC01000005">
    <property type="protein sequence ID" value="MPV35940.1"/>
    <property type="molecule type" value="Genomic_DNA"/>
</dbReference>
<dbReference type="InterPro" id="IPR036086">
    <property type="entry name" value="ParB/Sulfiredoxin_sf"/>
</dbReference>
<dbReference type="RefSeq" id="WP_152193274.1">
    <property type="nucleotide sequence ID" value="NZ_VUKD01000001.1"/>
</dbReference>
<comment type="caution">
    <text evidence="2">The sequence shown here is derived from an EMBL/GenBank/DDBJ whole genome shotgun (WGS) entry which is preliminary data.</text>
</comment>
<sequence>MREIHFVNEIRAIEDITIGHRFRRDLGDLSGLIASIRDIGLLNPPVIASDGVLLCGARRLAAVRQLGWRQLEVRVQTDVSAGLSAVLAEQHENELRLALAPTEEASLFAELREILGADARHRQEATRFGAAAALGAGAGGEDSSPPHEATGKTREHAALAITGKTSFQRLEQINKIQQVVEDPHLPLAVRKMAETTLDEIDAGAPVDPNYRKVTTAVQLAKATPPPVNEAAKASAEEIAKLSREALEVDRARRAEHVRALAAQRLTTRPVRRSVKALFYSWQELDGWTQHYDVEQVARDLADHEWEIVRRVLAESVAFLDAVAEARATLAAHNSPAMAEAG</sequence>
<evidence type="ECO:0000313" key="2">
    <source>
        <dbReference type="EMBL" id="MPV35940.1"/>
    </source>
</evidence>
<dbReference type="SUPFAM" id="SSF110849">
    <property type="entry name" value="ParB/Sulfiredoxin"/>
    <property type="match status" value="1"/>
</dbReference>
<reference evidence="2 3" key="1">
    <citation type="submission" date="2019-10" db="EMBL/GenBank/DDBJ databases">
        <title>Georgenia wutianyii sp. nov. and Georgenia yuyongxinii sp. nov. isolated from plateau pika (Ochotona curzoniae) in the Qinghai-Tibet plateau of China.</title>
        <authorList>
            <person name="Tian Z."/>
        </authorList>
    </citation>
    <scope>NUCLEOTIDE SEQUENCE [LARGE SCALE GENOMIC DNA]</scope>
    <source>
        <strain evidence="2 3">JCM 19765</strain>
    </source>
</reference>
<dbReference type="OrthoDB" id="3176965at2"/>
<keyword evidence="3" id="KW-1185">Reference proteome</keyword>
<proteinExistence type="predicted"/>
<dbReference type="AlphaFoldDB" id="A0A6N7ED76"/>
<protein>
    <recommendedName>
        <fullName evidence="1">ParB-like N-terminal domain-containing protein</fullName>
    </recommendedName>
</protein>
<dbReference type="Gene3D" id="3.90.1530.30">
    <property type="match status" value="1"/>
</dbReference>
<accession>A0A6N7ED76</accession>
<evidence type="ECO:0000313" key="3">
    <source>
        <dbReference type="Proteomes" id="UP000437709"/>
    </source>
</evidence>
<feature type="domain" description="ParB-like N-terminal" evidence="1">
    <location>
        <begin position="9"/>
        <end position="94"/>
    </location>
</feature>
<organism evidence="2 3">
    <name type="scientific">Georgenia subflava</name>
    <dbReference type="NCBI Taxonomy" id="1622177"/>
    <lineage>
        <taxon>Bacteria</taxon>
        <taxon>Bacillati</taxon>
        <taxon>Actinomycetota</taxon>
        <taxon>Actinomycetes</taxon>
        <taxon>Micrococcales</taxon>
        <taxon>Bogoriellaceae</taxon>
        <taxon>Georgenia</taxon>
    </lineage>
</organism>
<evidence type="ECO:0000259" key="1">
    <source>
        <dbReference type="SMART" id="SM00470"/>
    </source>
</evidence>
<name>A0A6N7ED76_9MICO</name>
<dbReference type="SMART" id="SM00470">
    <property type="entry name" value="ParB"/>
    <property type="match status" value="1"/>
</dbReference>
<dbReference type="Proteomes" id="UP000437709">
    <property type="component" value="Unassembled WGS sequence"/>
</dbReference>
<dbReference type="InterPro" id="IPR003115">
    <property type="entry name" value="ParB_N"/>
</dbReference>
<gene>
    <name evidence="2" type="ORF">GB881_02560</name>
</gene>